<dbReference type="OrthoDB" id="7390113at2"/>
<dbReference type="Pfam" id="PF22688">
    <property type="entry name" value="Hda_lid"/>
    <property type="match status" value="1"/>
</dbReference>
<proteinExistence type="predicted"/>
<dbReference type="GO" id="GO:0006270">
    <property type="term" value="P:DNA replication initiation"/>
    <property type="evidence" value="ECO:0007669"/>
    <property type="project" value="TreeGrafter"/>
</dbReference>
<organism evidence="3 4">
    <name type="scientific">Falsiroseomonas stagni DSM 19981</name>
    <dbReference type="NCBI Taxonomy" id="1123062"/>
    <lineage>
        <taxon>Bacteria</taxon>
        <taxon>Pseudomonadati</taxon>
        <taxon>Pseudomonadota</taxon>
        <taxon>Alphaproteobacteria</taxon>
        <taxon>Acetobacterales</taxon>
        <taxon>Roseomonadaceae</taxon>
        <taxon>Falsiroseomonas</taxon>
    </lineage>
</organism>
<dbReference type="SUPFAM" id="SSF52540">
    <property type="entry name" value="P-loop containing nucleoside triphosphate hydrolases"/>
    <property type="match status" value="1"/>
</dbReference>
<dbReference type="PANTHER" id="PTHR30050:SF5">
    <property type="entry name" value="DNAA REGULATORY INACTIVATOR HDA"/>
    <property type="match status" value="1"/>
</dbReference>
<dbReference type="Proteomes" id="UP000199473">
    <property type="component" value="Unassembled WGS sequence"/>
</dbReference>
<evidence type="ECO:0000259" key="2">
    <source>
        <dbReference type="Pfam" id="PF22688"/>
    </source>
</evidence>
<dbReference type="Gene3D" id="1.10.8.60">
    <property type="match status" value="1"/>
</dbReference>
<dbReference type="GO" id="GO:0003688">
    <property type="term" value="F:DNA replication origin binding"/>
    <property type="evidence" value="ECO:0007669"/>
    <property type="project" value="TreeGrafter"/>
</dbReference>
<name>A0A1I3YB16_9PROT</name>
<dbReference type="InterPro" id="IPR055199">
    <property type="entry name" value="Hda_lid"/>
</dbReference>
<protein>
    <recommendedName>
        <fullName evidence="2">Hda lid domain-containing protein</fullName>
    </recommendedName>
</protein>
<reference evidence="3 4" key="1">
    <citation type="submission" date="2016-10" db="EMBL/GenBank/DDBJ databases">
        <authorList>
            <person name="de Groot N.N."/>
        </authorList>
    </citation>
    <scope>NUCLEOTIDE SEQUENCE [LARGE SCALE GENOMIC DNA]</scope>
    <source>
        <strain evidence="3 4">DSM 19981</strain>
    </source>
</reference>
<accession>A0A1I3YB16</accession>
<evidence type="ECO:0000256" key="1">
    <source>
        <dbReference type="SAM" id="MobiDB-lite"/>
    </source>
</evidence>
<dbReference type="GO" id="GO:0005886">
    <property type="term" value="C:plasma membrane"/>
    <property type="evidence" value="ECO:0007669"/>
    <property type="project" value="TreeGrafter"/>
</dbReference>
<feature type="region of interest" description="Disordered" evidence="1">
    <location>
        <begin position="211"/>
        <end position="244"/>
    </location>
</feature>
<dbReference type="PANTHER" id="PTHR30050">
    <property type="entry name" value="CHROMOSOMAL REPLICATION INITIATOR PROTEIN DNAA"/>
    <property type="match status" value="1"/>
</dbReference>
<dbReference type="Gene3D" id="3.40.50.300">
    <property type="entry name" value="P-loop containing nucleotide triphosphate hydrolases"/>
    <property type="match status" value="2"/>
</dbReference>
<keyword evidence="4" id="KW-1185">Reference proteome</keyword>
<dbReference type="AlphaFoldDB" id="A0A1I3YB16"/>
<dbReference type="InterPro" id="IPR027417">
    <property type="entry name" value="P-loop_NTPase"/>
</dbReference>
<feature type="domain" description="Hda lid" evidence="2">
    <location>
        <begin position="156"/>
        <end position="215"/>
    </location>
</feature>
<dbReference type="STRING" id="1123062.SAMN02745775_1011130"/>
<dbReference type="EMBL" id="FOSQ01000001">
    <property type="protein sequence ID" value="SFK29048.1"/>
    <property type="molecule type" value="Genomic_DNA"/>
</dbReference>
<evidence type="ECO:0000313" key="4">
    <source>
        <dbReference type="Proteomes" id="UP000199473"/>
    </source>
</evidence>
<gene>
    <name evidence="3" type="ORF">SAMN02745775_1011130</name>
</gene>
<sequence length="244" mass="25533">MLPPTQLPLPLARPPSSARADWVPDVSNAEALAWLAAPATWPLHRLALSGPPGTGKSHLLAIAAADHGWRHLQGPALTQAEALAPAPGTVLDQADQAEESTLFHLINQAAATGAPLLLAARLPPARWATTLPDLASRLRATHAVGLAEPSDGLLAALLTKHLADRQLRLDPAVQAWLLARLPRDAASLGAAIAALDDAALAQSVPITRPFARQILGPRPGEDDTDDDRFGNDFPETSPDADNPG</sequence>
<evidence type="ECO:0000313" key="3">
    <source>
        <dbReference type="EMBL" id="SFK29048.1"/>
    </source>
</evidence>
<dbReference type="RefSeq" id="WP_092956592.1">
    <property type="nucleotide sequence ID" value="NZ_FOSQ01000001.1"/>
</dbReference>